<evidence type="ECO:0000256" key="2">
    <source>
        <dbReference type="ARBA" id="ARBA00009142"/>
    </source>
</evidence>
<feature type="transmembrane region" description="Helical" evidence="8">
    <location>
        <begin position="140"/>
        <end position="170"/>
    </location>
</feature>
<dbReference type="AlphaFoldDB" id="A0A072NF99"/>
<accession>A0A072NF99</accession>
<feature type="transmembrane region" description="Helical" evidence="8">
    <location>
        <begin position="102"/>
        <end position="120"/>
    </location>
</feature>
<gene>
    <name evidence="9" type="ORF">M670_04587</name>
</gene>
<keyword evidence="6 8" id="KW-1133">Transmembrane helix</keyword>
<dbReference type="InterPro" id="IPR052017">
    <property type="entry name" value="TSUP"/>
</dbReference>
<evidence type="ECO:0000256" key="5">
    <source>
        <dbReference type="ARBA" id="ARBA00022692"/>
    </source>
</evidence>
<feature type="transmembrane region" description="Helical" evidence="8">
    <location>
        <begin position="76"/>
        <end position="96"/>
    </location>
</feature>
<protein>
    <recommendedName>
        <fullName evidence="8">Probable membrane transporter protein</fullName>
    </recommendedName>
</protein>
<dbReference type="InterPro" id="IPR002781">
    <property type="entry name" value="TM_pro_TauE-like"/>
</dbReference>
<dbReference type="PANTHER" id="PTHR30269">
    <property type="entry name" value="TRANSMEMBRANE PROTEIN YFCA"/>
    <property type="match status" value="1"/>
</dbReference>
<name>A0A072NF99_SCHAZ</name>
<feature type="transmembrane region" description="Helical" evidence="8">
    <location>
        <begin position="190"/>
        <end position="219"/>
    </location>
</feature>
<dbReference type="Proteomes" id="UP000027936">
    <property type="component" value="Unassembled WGS sequence"/>
</dbReference>
<dbReference type="GeneID" id="89468091"/>
<reference evidence="9 10" key="1">
    <citation type="submission" date="2014-04" db="EMBL/GenBank/DDBJ databases">
        <title>Draft genome sequence of Bacillus azotoformans MEV2011, a (co-) denitrifying strain unable to grow in the presence of oxygen.</title>
        <authorList>
            <person name="Nielsen M."/>
            <person name="Schreiber L."/>
            <person name="Finster K."/>
            <person name="Schramm A."/>
        </authorList>
    </citation>
    <scope>NUCLEOTIDE SEQUENCE [LARGE SCALE GENOMIC DNA]</scope>
    <source>
        <strain evidence="9 10">MEV2011</strain>
    </source>
</reference>
<dbReference type="Pfam" id="PF01925">
    <property type="entry name" value="TauE"/>
    <property type="match status" value="1"/>
</dbReference>
<comment type="caution">
    <text evidence="9">The sequence shown here is derived from an EMBL/GenBank/DDBJ whole genome shotgun (WGS) entry which is preliminary data.</text>
</comment>
<organism evidence="9 10">
    <name type="scientific">Schinkia azotoformans MEV2011</name>
    <dbReference type="NCBI Taxonomy" id="1348973"/>
    <lineage>
        <taxon>Bacteria</taxon>
        <taxon>Bacillati</taxon>
        <taxon>Bacillota</taxon>
        <taxon>Bacilli</taxon>
        <taxon>Bacillales</taxon>
        <taxon>Bacillaceae</taxon>
        <taxon>Calidifontibacillus/Schinkia group</taxon>
        <taxon>Schinkia</taxon>
    </lineage>
</organism>
<evidence type="ECO:0000256" key="1">
    <source>
        <dbReference type="ARBA" id="ARBA00004651"/>
    </source>
</evidence>
<comment type="subcellular location">
    <subcellularLocation>
        <location evidence="1 8">Cell membrane</location>
        <topology evidence="1 8">Multi-pass membrane protein</topology>
    </subcellularLocation>
</comment>
<feature type="transmembrane region" description="Helical" evidence="8">
    <location>
        <begin position="32"/>
        <end position="55"/>
    </location>
</feature>
<keyword evidence="5 8" id="KW-0812">Transmembrane</keyword>
<evidence type="ECO:0000256" key="7">
    <source>
        <dbReference type="ARBA" id="ARBA00023136"/>
    </source>
</evidence>
<keyword evidence="3" id="KW-0813">Transport</keyword>
<dbReference type="OrthoDB" id="554695at2"/>
<evidence type="ECO:0000313" key="9">
    <source>
        <dbReference type="EMBL" id="KEF36206.1"/>
    </source>
</evidence>
<keyword evidence="4 8" id="KW-1003">Cell membrane</keyword>
<feature type="transmembrane region" description="Helical" evidence="8">
    <location>
        <begin position="231"/>
        <end position="250"/>
    </location>
</feature>
<dbReference type="GO" id="GO:0005886">
    <property type="term" value="C:plasma membrane"/>
    <property type="evidence" value="ECO:0007669"/>
    <property type="project" value="UniProtKB-SubCell"/>
</dbReference>
<dbReference type="PATRIC" id="fig|1348973.3.peg.4453"/>
<proteinExistence type="inferred from homology"/>
<dbReference type="EMBL" id="JJRY01000032">
    <property type="protein sequence ID" value="KEF36206.1"/>
    <property type="molecule type" value="Genomic_DNA"/>
</dbReference>
<evidence type="ECO:0000313" key="10">
    <source>
        <dbReference type="Proteomes" id="UP000027936"/>
    </source>
</evidence>
<comment type="similarity">
    <text evidence="2 8">Belongs to the 4-toluene sulfonate uptake permease (TSUP) (TC 2.A.102) family.</text>
</comment>
<feature type="transmembrane region" description="Helical" evidence="8">
    <location>
        <begin position="7"/>
        <end position="26"/>
    </location>
</feature>
<evidence type="ECO:0000256" key="3">
    <source>
        <dbReference type="ARBA" id="ARBA00022448"/>
    </source>
</evidence>
<sequence>MDEFNLGMLAFLIICGFAAAFIDSAVGGGGLISIPALLFTGLPPSIALGTNKLAATMGSLTSTISFLSSGKVNKKIVLKLLPLSIIGSAIGVYVVHLIPADFLNKLVLIMLILVTVYTIFKKDWGVKSKFKKLSTKMMIFIASTAFILGFYDGVLGAGVGSFLIFSFLFLGFDFVEAAGNAKALNFSSNITSLIIFIIFGSVNFQYGIPMGIAMVLGAFVGSKMAIKTGVAYVKVLFIAITVVLIGKNIWTYMHKIHIF</sequence>
<dbReference type="PANTHER" id="PTHR30269:SF0">
    <property type="entry name" value="MEMBRANE TRANSPORTER PROTEIN YFCA-RELATED"/>
    <property type="match status" value="1"/>
</dbReference>
<dbReference type="RefSeq" id="WP_035198636.1">
    <property type="nucleotide sequence ID" value="NZ_JJRY01000032.1"/>
</dbReference>
<evidence type="ECO:0000256" key="8">
    <source>
        <dbReference type="RuleBase" id="RU363041"/>
    </source>
</evidence>
<evidence type="ECO:0000256" key="4">
    <source>
        <dbReference type="ARBA" id="ARBA00022475"/>
    </source>
</evidence>
<keyword evidence="7 8" id="KW-0472">Membrane</keyword>
<evidence type="ECO:0000256" key="6">
    <source>
        <dbReference type="ARBA" id="ARBA00022989"/>
    </source>
</evidence>